<feature type="transmembrane region" description="Helical" evidence="4">
    <location>
        <begin position="344"/>
        <end position="363"/>
    </location>
</feature>
<reference evidence="6" key="1">
    <citation type="submission" date="2021-12" db="EMBL/GenBank/DDBJ databases">
        <authorList>
            <person name="Rodrigo-Torres L."/>
            <person name="Arahal R. D."/>
            <person name="Lucena T."/>
        </authorList>
    </citation>
    <scope>NUCLEOTIDE SEQUENCE</scope>
    <source>
        <strain evidence="6">CECT 8858</strain>
    </source>
</reference>
<gene>
    <name evidence="6" type="ORF">EMA8858_00976</name>
</gene>
<evidence type="ECO:0000313" key="6">
    <source>
        <dbReference type="EMBL" id="CAH0994863.1"/>
    </source>
</evidence>
<dbReference type="Gene3D" id="3.90.550.10">
    <property type="entry name" value="Spore Coat Polysaccharide Biosynthesis Protein SpsA, Chain A"/>
    <property type="match status" value="1"/>
</dbReference>
<protein>
    <recommendedName>
        <fullName evidence="5">Glycosyltransferase 2-like domain-containing protein</fullName>
    </recommendedName>
</protein>
<dbReference type="EMBL" id="CAKLPY010000001">
    <property type="protein sequence ID" value="CAH0994863.1"/>
    <property type="molecule type" value="Genomic_DNA"/>
</dbReference>
<dbReference type="Pfam" id="PF00535">
    <property type="entry name" value="Glycos_transf_2"/>
    <property type="match status" value="1"/>
</dbReference>
<feature type="transmembrane region" description="Helical" evidence="4">
    <location>
        <begin position="292"/>
        <end position="312"/>
    </location>
</feature>
<feature type="transmembrane region" description="Helical" evidence="4">
    <location>
        <begin position="384"/>
        <end position="402"/>
    </location>
</feature>
<evidence type="ECO:0000256" key="4">
    <source>
        <dbReference type="SAM" id="Phobius"/>
    </source>
</evidence>
<evidence type="ECO:0000256" key="2">
    <source>
        <dbReference type="ARBA" id="ARBA00022676"/>
    </source>
</evidence>
<accession>A0ABM9AM53</accession>
<keyword evidence="7" id="KW-1185">Reference proteome</keyword>
<dbReference type="SUPFAM" id="SSF53448">
    <property type="entry name" value="Nucleotide-diphospho-sugar transferases"/>
    <property type="match status" value="1"/>
</dbReference>
<dbReference type="PANTHER" id="PTHR43630">
    <property type="entry name" value="POLY-BETA-1,6-N-ACETYL-D-GLUCOSAMINE SYNTHASE"/>
    <property type="match status" value="1"/>
</dbReference>
<dbReference type="PANTHER" id="PTHR43630:SF1">
    <property type="entry name" value="POLY-BETA-1,6-N-ACETYL-D-GLUCOSAMINE SYNTHASE"/>
    <property type="match status" value="1"/>
</dbReference>
<evidence type="ECO:0000256" key="1">
    <source>
        <dbReference type="ARBA" id="ARBA00006739"/>
    </source>
</evidence>
<keyword evidence="4" id="KW-1133">Transmembrane helix</keyword>
<organism evidence="6 7">
    <name type="scientific">Emticicia aquatica</name>
    <dbReference type="NCBI Taxonomy" id="1681835"/>
    <lineage>
        <taxon>Bacteria</taxon>
        <taxon>Pseudomonadati</taxon>
        <taxon>Bacteroidota</taxon>
        <taxon>Cytophagia</taxon>
        <taxon>Cytophagales</taxon>
        <taxon>Leadbetterellaceae</taxon>
        <taxon>Emticicia</taxon>
    </lineage>
</organism>
<dbReference type="InterPro" id="IPR001173">
    <property type="entry name" value="Glyco_trans_2-like"/>
</dbReference>
<keyword evidence="4" id="KW-0472">Membrane</keyword>
<dbReference type="InterPro" id="IPR029044">
    <property type="entry name" value="Nucleotide-diphossugar_trans"/>
</dbReference>
<keyword evidence="3" id="KW-0808">Transferase</keyword>
<name>A0ABM9AM53_9BACT</name>
<feature type="transmembrane region" description="Helical" evidence="4">
    <location>
        <begin position="6"/>
        <end position="27"/>
    </location>
</feature>
<comment type="caution">
    <text evidence="6">The sequence shown here is derived from an EMBL/GenBank/DDBJ whole genome shotgun (WGS) entry which is preliminary data.</text>
</comment>
<sequence>MVFWHYLLPFIFFTAIVVQLAYILGIFSRLLSHNDIEPESEPESEQKTKPSVSVVVAAWNELENLKELLPLLEAQQYPNFEIIVADDRSVDGTYDYLLFNEGGYKKVNFVRIESLPSHFTAKKYAVTMGIKKASKEIILLTDADCRPTSEFWIDTMVAQMTQSKDVVLGFSPYQFENSRLNSLIRYETFQTAIQYLSFALAKMPYMGIGRNLMYRRELFWVTNGFASHHGLLGGDDDLFVNEASNNENVAICIDANAHTISVPKKTWGDWVTQKRRHLSVGKRYKLRDKISLGLLAASHLICWLWFLPAFFVKPDWFEAPEWSRIPTYLLDDNNLQDFYLYNDWMRLITFVFFFWLFIRWIVLAKANKKLNSTISSWRIPYYDMLYAGYYLIFGLVTIFTNPKKIKWR</sequence>
<feature type="domain" description="Glycosyltransferase 2-like" evidence="5">
    <location>
        <begin position="53"/>
        <end position="220"/>
    </location>
</feature>
<comment type="similarity">
    <text evidence="1">Belongs to the glycosyltransferase 2 family.</text>
</comment>
<evidence type="ECO:0000259" key="5">
    <source>
        <dbReference type="Pfam" id="PF00535"/>
    </source>
</evidence>
<keyword evidence="4" id="KW-0812">Transmembrane</keyword>
<dbReference type="RefSeq" id="WP_238805007.1">
    <property type="nucleotide sequence ID" value="NZ_CAKLPY010000001.1"/>
</dbReference>
<evidence type="ECO:0000256" key="3">
    <source>
        <dbReference type="ARBA" id="ARBA00022679"/>
    </source>
</evidence>
<proteinExistence type="inferred from homology"/>
<evidence type="ECO:0000313" key="7">
    <source>
        <dbReference type="Proteomes" id="UP000837932"/>
    </source>
</evidence>
<dbReference type="Proteomes" id="UP000837932">
    <property type="component" value="Unassembled WGS sequence"/>
</dbReference>
<keyword evidence="2" id="KW-0328">Glycosyltransferase</keyword>